<dbReference type="SUPFAM" id="SSF52777">
    <property type="entry name" value="CoA-dependent acyltransferases"/>
    <property type="match status" value="1"/>
</dbReference>
<dbReference type="Pfam" id="PF02817">
    <property type="entry name" value="E3_binding"/>
    <property type="match status" value="1"/>
</dbReference>
<dbReference type="InterPro" id="IPR000089">
    <property type="entry name" value="Biotin_lipoyl"/>
</dbReference>
<dbReference type="GO" id="GO:0004742">
    <property type="term" value="F:dihydrolipoyllysine-residue acetyltransferase activity"/>
    <property type="evidence" value="ECO:0007669"/>
    <property type="project" value="UniProtKB-UniRule"/>
</dbReference>
<dbReference type="InterPro" id="IPR003016">
    <property type="entry name" value="2-oxoA_DH_lipoyl-BS"/>
</dbReference>
<dbReference type="Pfam" id="PF00364">
    <property type="entry name" value="Biotin_lipoyl"/>
    <property type="match status" value="1"/>
</dbReference>
<feature type="compositionally biased region" description="Low complexity" evidence="7">
    <location>
        <begin position="113"/>
        <end position="122"/>
    </location>
</feature>
<feature type="compositionally biased region" description="Low complexity" evidence="7">
    <location>
        <begin position="207"/>
        <end position="222"/>
    </location>
</feature>
<name>A0A0C3PWP6_PHLG1</name>
<dbReference type="FunFam" id="2.40.50.100:FF:000010">
    <property type="entry name" value="Acetyltransferase component of pyruvate dehydrogenase complex"/>
    <property type="match status" value="1"/>
</dbReference>
<keyword evidence="5 6" id="KW-0012">Acyltransferase</keyword>
<evidence type="ECO:0000256" key="5">
    <source>
        <dbReference type="ARBA" id="ARBA00023315"/>
    </source>
</evidence>
<keyword evidence="4" id="KW-0809">Transit peptide</keyword>
<dbReference type="GO" id="GO:0045254">
    <property type="term" value="C:pyruvate dehydrogenase complex"/>
    <property type="evidence" value="ECO:0007669"/>
    <property type="project" value="UniProtKB-UniRule"/>
</dbReference>
<evidence type="ECO:0000256" key="6">
    <source>
        <dbReference type="RuleBase" id="RU361137"/>
    </source>
</evidence>
<organism evidence="10 11">
    <name type="scientific">Phlebiopsis gigantea (strain 11061_1 CR5-6)</name>
    <name type="common">White-rot fungus</name>
    <name type="synonym">Peniophora gigantea</name>
    <dbReference type="NCBI Taxonomy" id="745531"/>
    <lineage>
        <taxon>Eukaryota</taxon>
        <taxon>Fungi</taxon>
        <taxon>Dikarya</taxon>
        <taxon>Basidiomycota</taxon>
        <taxon>Agaricomycotina</taxon>
        <taxon>Agaricomycetes</taxon>
        <taxon>Polyporales</taxon>
        <taxon>Phanerochaetaceae</taxon>
        <taxon>Phlebiopsis</taxon>
    </lineage>
</organism>
<evidence type="ECO:0000259" key="9">
    <source>
        <dbReference type="PROSITE" id="PS51826"/>
    </source>
</evidence>
<feature type="region of interest" description="Disordered" evidence="7">
    <location>
        <begin position="207"/>
        <end position="228"/>
    </location>
</feature>
<evidence type="ECO:0000256" key="2">
    <source>
        <dbReference type="ARBA" id="ARBA00022679"/>
    </source>
</evidence>
<comment type="catalytic activity">
    <reaction evidence="6">
        <text>N(6)-[(R)-dihydrolipoyl]-L-lysyl-[protein] + acetyl-CoA = N(6)-[(R)-S(8)-acetyldihydrolipoyl]-L-lysyl-[protein] + CoA</text>
        <dbReference type="Rhea" id="RHEA:17017"/>
        <dbReference type="Rhea" id="RHEA-COMP:10475"/>
        <dbReference type="Rhea" id="RHEA-COMP:10478"/>
        <dbReference type="ChEBI" id="CHEBI:57287"/>
        <dbReference type="ChEBI" id="CHEBI:57288"/>
        <dbReference type="ChEBI" id="CHEBI:83100"/>
        <dbReference type="ChEBI" id="CHEBI:83111"/>
        <dbReference type="EC" id="2.3.1.12"/>
    </reaction>
</comment>
<protein>
    <recommendedName>
        <fullName evidence="6">Acetyltransferase component of pyruvate dehydrogenase complex</fullName>
        <ecNumber evidence="6">2.3.1.12</ecNumber>
    </recommendedName>
</protein>
<feature type="domain" description="Peripheral subunit-binding (PSBD)" evidence="9">
    <location>
        <begin position="167"/>
        <end position="204"/>
    </location>
</feature>
<evidence type="ECO:0000313" key="11">
    <source>
        <dbReference type="Proteomes" id="UP000053257"/>
    </source>
</evidence>
<evidence type="ECO:0000256" key="4">
    <source>
        <dbReference type="ARBA" id="ARBA00022946"/>
    </source>
</evidence>
<dbReference type="SUPFAM" id="SSF47005">
    <property type="entry name" value="Peripheral subunit-binding domain of 2-oxo acid dehydrogenase complex"/>
    <property type="match status" value="1"/>
</dbReference>
<dbReference type="SUPFAM" id="SSF51230">
    <property type="entry name" value="Single hybrid motif"/>
    <property type="match status" value="1"/>
</dbReference>
<accession>A0A0C3PWP6</accession>
<dbReference type="InterPro" id="IPR045257">
    <property type="entry name" value="E2/Pdx1"/>
</dbReference>
<dbReference type="Pfam" id="PF00198">
    <property type="entry name" value="2-oxoacid_dh"/>
    <property type="match status" value="1"/>
</dbReference>
<dbReference type="InterPro" id="IPR001078">
    <property type="entry name" value="2-oxoacid_DH_actylTfrase"/>
</dbReference>
<evidence type="ECO:0000313" key="10">
    <source>
        <dbReference type="EMBL" id="KIP12453.1"/>
    </source>
</evidence>
<dbReference type="EC" id="2.3.1.12" evidence="6"/>
<evidence type="ECO:0000256" key="3">
    <source>
        <dbReference type="ARBA" id="ARBA00022823"/>
    </source>
</evidence>
<dbReference type="AlphaFoldDB" id="A0A0C3PWP6"/>
<gene>
    <name evidence="10" type="ORF">PHLGIDRAFT_27277</name>
</gene>
<dbReference type="PROSITE" id="PS50968">
    <property type="entry name" value="BIOTINYL_LIPOYL"/>
    <property type="match status" value="1"/>
</dbReference>
<dbReference type="InterPro" id="IPR036625">
    <property type="entry name" value="E3-bd_dom_sf"/>
</dbReference>
<dbReference type="GO" id="GO:0006086">
    <property type="term" value="P:pyruvate decarboxylation to acetyl-CoA"/>
    <property type="evidence" value="ECO:0007669"/>
    <property type="project" value="InterPro"/>
</dbReference>
<dbReference type="Gene3D" id="2.40.50.100">
    <property type="match status" value="1"/>
</dbReference>
<dbReference type="NCBIfam" id="TIGR01349">
    <property type="entry name" value="PDHac_trf_mito"/>
    <property type="match status" value="1"/>
</dbReference>
<comment type="function">
    <text evidence="6">The pyruvate dehydrogenase complex catalyzes the overall conversion of pyruvate to acetyl-CoA and CO(2).</text>
</comment>
<comment type="cofactor">
    <cofactor evidence="6">
        <name>(R)-lipoate</name>
        <dbReference type="ChEBI" id="CHEBI:83088"/>
    </cofactor>
    <text evidence="6">Binds 1 lipoyl cofactor covalently.</text>
</comment>
<dbReference type="HOGENOM" id="CLU_016733_10_2_1"/>
<feature type="compositionally biased region" description="Polar residues" evidence="7">
    <location>
        <begin position="140"/>
        <end position="152"/>
    </location>
</feature>
<comment type="subcellular location">
    <subcellularLocation>
        <location evidence="6">Mitochondrion</location>
    </subcellularLocation>
</comment>
<feature type="region of interest" description="Disordered" evidence="7">
    <location>
        <begin position="111"/>
        <end position="158"/>
    </location>
</feature>
<dbReference type="InterPro" id="IPR006257">
    <property type="entry name" value="LAT1"/>
</dbReference>
<dbReference type="InterPro" id="IPR004167">
    <property type="entry name" value="PSBD"/>
</dbReference>
<dbReference type="InterPro" id="IPR023213">
    <property type="entry name" value="CAT-like_dom_sf"/>
</dbReference>
<proteinExistence type="inferred from homology"/>
<feature type="domain" description="Lipoyl-binding" evidence="8">
    <location>
        <begin position="23"/>
        <end position="99"/>
    </location>
</feature>
<evidence type="ECO:0000256" key="1">
    <source>
        <dbReference type="ARBA" id="ARBA00007317"/>
    </source>
</evidence>
<dbReference type="GO" id="GO:0005739">
    <property type="term" value="C:mitochondrion"/>
    <property type="evidence" value="ECO:0007669"/>
    <property type="project" value="UniProtKB-SubCell"/>
</dbReference>
<keyword evidence="2 6" id="KW-0808">Transferase</keyword>
<dbReference type="EMBL" id="KN840439">
    <property type="protein sequence ID" value="KIP12453.1"/>
    <property type="molecule type" value="Genomic_DNA"/>
</dbReference>
<dbReference type="CDD" id="cd06849">
    <property type="entry name" value="lipoyl_domain"/>
    <property type="match status" value="1"/>
</dbReference>
<keyword evidence="11" id="KW-1185">Reference proteome</keyword>
<dbReference type="InterPro" id="IPR011053">
    <property type="entry name" value="Single_hybrid_motif"/>
</dbReference>
<dbReference type="Gene3D" id="3.30.559.10">
    <property type="entry name" value="Chloramphenicol acetyltransferase-like domain"/>
    <property type="match status" value="1"/>
</dbReference>
<evidence type="ECO:0000259" key="8">
    <source>
        <dbReference type="PROSITE" id="PS50968"/>
    </source>
</evidence>
<dbReference type="STRING" id="745531.A0A0C3PWP6"/>
<comment type="similarity">
    <text evidence="1 6">Belongs to the 2-oxoacid dehydrogenase family.</text>
</comment>
<keyword evidence="3 6" id="KW-0450">Lipoyl</keyword>
<evidence type="ECO:0000256" key="7">
    <source>
        <dbReference type="SAM" id="MobiDB-lite"/>
    </source>
</evidence>
<dbReference type="PANTHER" id="PTHR23151">
    <property type="entry name" value="DIHYDROLIPOAMIDE ACETYL/SUCCINYL-TRANSFERASE-RELATED"/>
    <property type="match status" value="1"/>
</dbReference>
<dbReference type="Gene3D" id="4.10.320.10">
    <property type="entry name" value="E3-binding domain"/>
    <property type="match status" value="1"/>
</dbReference>
<dbReference type="Proteomes" id="UP000053257">
    <property type="component" value="Unassembled WGS sequence"/>
</dbReference>
<dbReference type="OrthoDB" id="537444at2759"/>
<dbReference type="PROSITE" id="PS51826">
    <property type="entry name" value="PSBD"/>
    <property type="match status" value="1"/>
</dbReference>
<dbReference type="PANTHER" id="PTHR23151:SF90">
    <property type="entry name" value="DIHYDROLIPOYLLYSINE-RESIDUE ACETYLTRANSFERASE COMPONENT OF PYRUVATE DEHYDROGENASE COMPLEX, MITOCHONDRIAL-RELATED"/>
    <property type="match status" value="1"/>
</dbReference>
<sequence length="457" mass="48428">MASAFARNVLTRSFHVSARRHALSKFTMPAMSPTMTEGGIASWKKKEGEKFATGDVLLEIETDKATIDVEAVEDGILAKIIAADGTKGIQVGAPIAIVGEEGDDISGAEKLASEAAETPAPAEENKPEQNQEGTLDVKTTEPTTPATPSKDQVQPYKGELPKGDIIFASPIAKKIALERGIPLSKVKGTGPNGRIIREDVEKYTPAAGAAAPTAGAPTPAAASPDYVDTPVSNMRRTIGTRLTQSKQEVPHYYLTADINMDKVLKLREVFNKTLGEKDKSAKLSVNDFIVKATACALSDVPEANSAWLGEVIRTYKKADISVAVATPTGLITPIVKDVGSRGLADISANTKALAKKARDGKLQPQEYQGGTFTISNLGMFGISHFTAIINPPQACILAVGATSPAVVPAPEEEKGFKITNVMKVTLSCDHRAVDGAVGARWMSAFKGYLENPLTFML</sequence>
<reference evidence="10 11" key="1">
    <citation type="journal article" date="2014" name="PLoS Genet.">
        <title>Analysis of the Phlebiopsis gigantea genome, transcriptome and secretome provides insight into its pioneer colonization strategies of wood.</title>
        <authorList>
            <person name="Hori C."/>
            <person name="Ishida T."/>
            <person name="Igarashi K."/>
            <person name="Samejima M."/>
            <person name="Suzuki H."/>
            <person name="Master E."/>
            <person name="Ferreira P."/>
            <person name="Ruiz-Duenas F.J."/>
            <person name="Held B."/>
            <person name="Canessa P."/>
            <person name="Larrondo L.F."/>
            <person name="Schmoll M."/>
            <person name="Druzhinina I.S."/>
            <person name="Kubicek C.P."/>
            <person name="Gaskell J.A."/>
            <person name="Kersten P."/>
            <person name="St John F."/>
            <person name="Glasner J."/>
            <person name="Sabat G."/>
            <person name="Splinter BonDurant S."/>
            <person name="Syed K."/>
            <person name="Yadav J."/>
            <person name="Mgbeahuruike A.C."/>
            <person name="Kovalchuk A."/>
            <person name="Asiegbu F.O."/>
            <person name="Lackner G."/>
            <person name="Hoffmeister D."/>
            <person name="Rencoret J."/>
            <person name="Gutierrez A."/>
            <person name="Sun H."/>
            <person name="Lindquist E."/>
            <person name="Barry K."/>
            <person name="Riley R."/>
            <person name="Grigoriev I.V."/>
            <person name="Henrissat B."/>
            <person name="Kues U."/>
            <person name="Berka R.M."/>
            <person name="Martinez A.T."/>
            <person name="Covert S.F."/>
            <person name="Blanchette R.A."/>
            <person name="Cullen D."/>
        </authorList>
    </citation>
    <scope>NUCLEOTIDE SEQUENCE [LARGE SCALE GENOMIC DNA]</scope>
    <source>
        <strain evidence="10 11">11061_1 CR5-6</strain>
    </source>
</reference>
<dbReference type="PROSITE" id="PS00189">
    <property type="entry name" value="LIPOYL"/>
    <property type="match status" value="1"/>
</dbReference>
<dbReference type="FunFam" id="3.30.559.10:FF:000003">
    <property type="entry name" value="Acetyltransferase component of pyruvate dehydrogenase complex"/>
    <property type="match status" value="1"/>
</dbReference>